<dbReference type="Pfam" id="PF00196">
    <property type="entry name" value="GerE"/>
    <property type="match status" value="1"/>
</dbReference>
<keyword evidence="2" id="KW-0238">DNA-binding</keyword>
<organism evidence="5 6">
    <name type="scientific">Enterococcus florum</name>
    <dbReference type="NCBI Taxonomy" id="2480627"/>
    <lineage>
        <taxon>Bacteria</taxon>
        <taxon>Bacillati</taxon>
        <taxon>Bacillota</taxon>
        <taxon>Bacilli</taxon>
        <taxon>Lactobacillales</taxon>
        <taxon>Enterococcaceae</taxon>
        <taxon>Enterococcus</taxon>
    </lineage>
</organism>
<keyword evidence="1" id="KW-0805">Transcription regulation</keyword>
<dbReference type="InterPro" id="IPR011990">
    <property type="entry name" value="TPR-like_helical_dom_sf"/>
</dbReference>
<dbReference type="RefSeq" id="WP_146623135.1">
    <property type="nucleotide sequence ID" value="NZ_BJCC01000022.1"/>
</dbReference>
<dbReference type="InterPro" id="IPR016032">
    <property type="entry name" value="Sig_transdc_resp-reg_C-effctor"/>
</dbReference>
<evidence type="ECO:0000259" key="4">
    <source>
        <dbReference type="PROSITE" id="PS50043"/>
    </source>
</evidence>
<dbReference type="Gene3D" id="3.40.50.300">
    <property type="entry name" value="P-loop containing nucleotide triphosphate hydrolases"/>
    <property type="match status" value="1"/>
</dbReference>
<dbReference type="AlphaFoldDB" id="A0A4P5PNH2"/>
<evidence type="ECO:0000256" key="1">
    <source>
        <dbReference type="ARBA" id="ARBA00023015"/>
    </source>
</evidence>
<dbReference type="SUPFAM" id="SSF46894">
    <property type="entry name" value="C-terminal effector domain of the bipartite response regulators"/>
    <property type="match status" value="1"/>
</dbReference>
<reference evidence="6" key="1">
    <citation type="submission" date="2019-02" db="EMBL/GenBank/DDBJ databases">
        <title>Draft genome sequence of Enterococcus sp. Gos25-1.</title>
        <authorList>
            <person name="Tanaka N."/>
            <person name="Shiwa Y."/>
            <person name="Fujita N."/>
        </authorList>
    </citation>
    <scope>NUCLEOTIDE SEQUENCE [LARGE SCALE GENOMIC DNA]</scope>
    <source>
        <strain evidence="6">Gos25-1</strain>
    </source>
</reference>
<dbReference type="Proteomes" id="UP000290567">
    <property type="component" value="Unassembled WGS sequence"/>
</dbReference>
<dbReference type="Gene3D" id="1.25.40.10">
    <property type="entry name" value="Tetratricopeptide repeat domain"/>
    <property type="match status" value="1"/>
</dbReference>
<sequence>MEENHKHRVEGLLKQAMHHAVILIEAAPGYGKSEQVKAFLNERKKNYAWLRLRKMDNHLFFHWKQLLKALNEIMPEKKEALHALSMPDEPAQIAELIEIIEMNDEEAVLVIDDYSLLTDQKVLFLYENLIEASFEKLTLIVISSRKTELGRLCIKSNVSFYLIGEEELRLSSKEVQSLFKKNRLSITQEQAEKLTEKWYGWPLPLSILAEQHTMADETYTGSLEKIQQLCYFYLYRNYSKQTKKLLIKLALVDVLPLKLLDSLDEEDRELLENHPMFFFDYKKGVIHIQETYKEFLRGYQAKLSDTEKKAVMQLVATILFKQNDLEEALPLLLKSGLQDQAVEAIWQLMTPTTDYNQTLFLFEQSKLLSKEYLEEHPRAELQRVSLLFFLGKTDRIEPILTELLEKLEDKATSDKEILGEIHFMLSRIMSMKGEVSSLEHIKIASTYLPDGSRYWGEPAPIILKASWLRLPRYEKGVNDQLIKAQKMYEAVNPSITILLKGRNIYVDRFFAAEIAYYTFKIKEAKVRFLELLYIGKNDQIPEIILLAREYLLRIGLVKGELQEAQNQLKEIGKLINELELYQYNGLHAQLTGWIALYLQSVKDVPSRMIEESTREKSKWEIVRNGFTQARYMIQTYDFWEAIALLNYLEEVYRVYSGHWLSLMYVKIYRAITYSKIGNRELAIRDLEASYEMSFGNNIITPFIGCAGDMRYLIQIAREDAQEKFDDTWLDLIFTKAKGLERKVGTLRKQNDAENQTVKLTPRRKEILQDLAKGLTAEEIAEQRHIAVTTVRTHIKNIYGDLGAVNRADAVRIAVSKGLI</sequence>
<proteinExistence type="predicted"/>
<dbReference type="Gene3D" id="1.10.10.10">
    <property type="entry name" value="Winged helix-like DNA-binding domain superfamily/Winged helix DNA-binding domain"/>
    <property type="match status" value="1"/>
</dbReference>
<comment type="caution">
    <text evidence="5">The sequence shown here is derived from an EMBL/GenBank/DDBJ whole genome shotgun (WGS) entry which is preliminary data.</text>
</comment>
<dbReference type="InterPro" id="IPR036388">
    <property type="entry name" value="WH-like_DNA-bd_sf"/>
</dbReference>
<evidence type="ECO:0000313" key="5">
    <source>
        <dbReference type="EMBL" id="GCF94723.1"/>
    </source>
</evidence>
<dbReference type="PRINTS" id="PR00038">
    <property type="entry name" value="HTHLUXR"/>
</dbReference>
<evidence type="ECO:0000256" key="3">
    <source>
        <dbReference type="ARBA" id="ARBA00023163"/>
    </source>
</evidence>
<protein>
    <recommendedName>
        <fullName evidence="4">HTH luxR-type domain-containing protein</fullName>
    </recommendedName>
</protein>
<dbReference type="PANTHER" id="PTHR44688">
    <property type="entry name" value="DNA-BINDING TRANSCRIPTIONAL ACTIVATOR DEVR_DOSR"/>
    <property type="match status" value="1"/>
</dbReference>
<evidence type="ECO:0000313" key="6">
    <source>
        <dbReference type="Proteomes" id="UP000290567"/>
    </source>
</evidence>
<dbReference type="EMBL" id="BJCC01000022">
    <property type="protein sequence ID" value="GCF94723.1"/>
    <property type="molecule type" value="Genomic_DNA"/>
</dbReference>
<dbReference type="SUPFAM" id="SSF52540">
    <property type="entry name" value="P-loop containing nucleoside triphosphate hydrolases"/>
    <property type="match status" value="1"/>
</dbReference>
<evidence type="ECO:0000256" key="2">
    <source>
        <dbReference type="ARBA" id="ARBA00023125"/>
    </source>
</evidence>
<dbReference type="GO" id="GO:0003677">
    <property type="term" value="F:DNA binding"/>
    <property type="evidence" value="ECO:0007669"/>
    <property type="project" value="UniProtKB-KW"/>
</dbReference>
<feature type="domain" description="HTH luxR-type" evidence="4">
    <location>
        <begin position="752"/>
        <end position="817"/>
    </location>
</feature>
<dbReference type="CDD" id="cd06170">
    <property type="entry name" value="LuxR_C_like"/>
    <property type="match status" value="1"/>
</dbReference>
<dbReference type="GO" id="GO:0006355">
    <property type="term" value="P:regulation of DNA-templated transcription"/>
    <property type="evidence" value="ECO:0007669"/>
    <property type="project" value="InterPro"/>
</dbReference>
<gene>
    <name evidence="5" type="ORF">NRIC_26140</name>
</gene>
<keyword evidence="6" id="KW-1185">Reference proteome</keyword>
<name>A0A4P5PNH2_9ENTE</name>
<dbReference type="PROSITE" id="PS50043">
    <property type="entry name" value="HTH_LUXR_2"/>
    <property type="match status" value="1"/>
</dbReference>
<accession>A0A4P5PNH2</accession>
<dbReference type="InterPro" id="IPR027417">
    <property type="entry name" value="P-loop_NTPase"/>
</dbReference>
<dbReference type="SMART" id="SM00421">
    <property type="entry name" value="HTH_LUXR"/>
    <property type="match status" value="1"/>
</dbReference>
<dbReference type="PANTHER" id="PTHR44688:SF16">
    <property type="entry name" value="DNA-BINDING TRANSCRIPTIONAL ACTIVATOR DEVR_DOSR"/>
    <property type="match status" value="1"/>
</dbReference>
<dbReference type="InterPro" id="IPR000792">
    <property type="entry name" value="Tscrpt_reg_LuxR_C"/>
</dbReference>
<keyword evidence="3" id="KW-0804">Transcription</keyword>
<dbReference type="OrthoDB" id="9759232at2"/>